<evidence type="ECO:0000256" key="7">
    <source>
        <dbReference type="ARBA" id="ARBA00023047"/>
    </source>
</evidence>
<feature type="domain" description="ABC transmembrane type-2" evidence="10">
    <location>
        <begin position="39"/>
        <end position="263"/>
    </location>
</feature>
<evidence type="ECO:0000313" key="12">
    <source>
        <dbReference type="Proteomes" id="UP000282957"/>
    </source>
</evidence>
<evidence type="ECO:0000256" key="4">
    <source>
        <dbReference type="ARBA" id="ARBA00022475"/>
    </source>
</evidence>
<comment type="similarity">
    <text evidence="2 9">Belongs to the ABC-2 integral membrane protein family.</text>
</comment>
<evidence type="ECO:0000256" key="2">
    <source>
        <dbReference type="ARBA" id="ARBA00007783"/>
    </source>
</evidence>
<evidence type="ECO:0000256" key="6">
    <source>
        <dbReference type="ARBA" id="ARBA00022989"/>
    </source>
</evidence>
<keyword evidence="4 9" id="KW-1003">Cell membrane</keyword>
<feature type="transmembrane region" description="Helical" evidence="9">
    <location>
        <begin position="111"/>
        <end position="140"/>
    </location>
</feature>
<feature type="transmembrane region" description="Helical" evidence="9">
    <location>
        <begin position="242"/>
        <end position="260"/>
    </location>
</feature>
<keyword evidence="6 9" id="KW-1133">Transmembrane helix</keyword>
<keyword evidence="12" id="KW-1185">Reference proteome</keyword>
<comment type="caution">
    <text evidence="11">The sequence shown here is derived from an EMBL/GenBank/DDBJ whole genome shotgun (WGS) entry which is preliminary data.</text>
</comment>
<evidence type="ECO:0000256" key="8">
    <source>
        <dbReference type="ARBA" id="ARBA00023136"/>
    </source>
</evidence>
<gene>
    <name evidence="11" type="ORF">EOD42_00900</name>
</gene>
<keyword evidence="5 9" id="KW-0812">Transmembrane</keyword>
<dbReference type="GO" id="GO:0015920">
    <property type="term" value="P:lipopolysaccharide transport"/>
    <property type="evidence" value="ECO:0007669"/>
    <property type="project" value="TreeGrafter"/>
</dbReference>
<keyword evidence="7" id="KW-0762">Sugar transport</keyword>
<dbReference type="OrthoDB" id="9786910at2"/>
<evidence type="ECO:0000256" key="5">
    <source>
        <dbReference type="ARBA" id="ARBA00022692"/>
    </source>
</evidence>
<name>A0A437MM55_9PROT</name>
<feature type="transmembrane region" description="Helical" evidence="9">
    <location>
        <begin position="74"/>
        <end position="91"/>
    </location>
</feature>
<evidence type="ECO:0000313" key="11">
    <source>
        <dbReference type="EMBL" id="RVT98703.1"/>
    </source>
</evidence>
<evidence type="ECO:0000256" key="1">
    <source>
        <dbReference type="ARBA" id="ARBA00004651"/>
    </source>
</evidence>
<reference evidence="11 12" key="1">
    <citation type="submission" date="2019-01" db="EMBL/GenBank/DDBJ databases">
        <authorList>
            <person name="Chen W.-M."/>
        </authorList>
    </citation>
    <scope>NUCLEOTIDE SEQUENCE [LARGE SCALE GENOMIC DNA]</scope>
    <source>
        <strain evidence="11 12">CCP-6</strain>
    </source>
</reference>
<dbReference type="RefSeq" id="WP_127785175.1">
    <property type="nucleotide sequence ID" value="NZ_SACL01000001.1"/>
</dbReference>
<keyword evidence="3 9" id="KW-0813">Transport</keyword>
<feature type="transmembrane region" description="Helical" evidence="9">
    <location>
        <begin position="41"/>
        <end position="62"/>
    </location>
</feature>
<dbReference type="PROSITE" id="PS51012">
    <property type="entry name" value="ABC_TM2"/>
    <property type="match status" value="1"/>
</dbReference>
<sequence>MRRPSSSLLGFARVLMAHRELIFRLTAREVGSRFRGSTLGPAWAVLTPLLTAAVFTFVFSTVFQSRWGGSTGRFDFALLMLSGLVIHNIFSESIGRAPTLLLANSSYVTKVIFPIEVLPVVATLSTLVNAAISAGIVLLGDLIFKGHISTTAFLFPVVLLPFLFFVVGLGLLLAALGVFLRDLTQIVTLLITLTMFLTPIFYPLEAVPPAFRTAMHLNPLTFIVGQVRAVLVFGQWPDFLGLGLYTLASLAVLAFCYWVFQRLRGGFADVL</sequence>
<dbReference type="GO" id="GO:0140359">
    <property type="term" value="F:ABC-type transporter activity"/>
    <property type="evidence" value="ECO:0007669"/>
    <property type="project" value="InterPro"/>
</dbReference>
<evidence type="ECO:0000259" key="10">
    <source>
        <dbReference type="PROSITE" id="PS51012"/>
    </source>
</evidence>
<dbReference type="InterPro" id="IPR013525">
    <property type="entry name" value="ABC2_TM"/>
</dbReference>
<dbReference type="Pfam" id="PF01061">
    <property type="entry name" value="ABC2_membrane"/>
    <property type="match status" value="1"/>
</dbReference>
<proteinExistence type="inferred from homology"/>
<keyword evidence="8 9" id="KW-0472">Membrane</keyword>
<dbReference type="Proteomes" id="UP000282957">
    <property type="component" value="Unassembled WGS sequence"/>
</dbReference>
<dbReference type="GO" id="GO:0015774">
    <property type="term" value="P:polysaccharide transport"/>
    <property type="evidence" value="ECO:0007669"/>
    <property type="project" value="UniProtKB-KW"/>
</dbReference>
<evidence type="ECO:0000256" key="9">
    <source>
        <dbReference type="RuleBase" id="RU361157"/>
    </source>
</evidence>
<feature type="transmembrane region" description="Helical" evidence="9">
    <location>
        <begin position="152"/>
        <end position="180"/>
    </location>
</feature>
<protein>
    <recommendedName>
        <fullName evidence="9">Transport permease protein</fullName>
    </recommendedName>
</protein>
<organism evidence="11 12">
    <name type="scientific">Rhodovarius crocodyli</name>
    <dbReference type="NCBI Taxonomy" id="1979269"/>
    <lineage>
        <taxon>Bacteria</taxon>
        <taxon>Pseudomonadati</taxon>
        <taxon>Pseudomonadota</taxon>
        <taxon>Alphaproteobacteria</taxon>
        <taxon>Acetobacterales</taxon>
        <taxon>Roseomonadaceae</taxon>
        <taxon>Rhodovarius</taxon>
    </lineage>
</organism>
<dbReference type="AlphaFoldDB" id="A0A437MM55"/>
<dbReference type="InterPro" id="IPR047817">
    <property type="entry name" value="ABC2_TM_bact-type"/>
</dbReference>
<comment type="subcellular location">
    <subcellularLocation>
        <location evidence="9">Cell inner membrane</location>
        <topology evidence="9">Multi-pass membrane protein</topology>
    </subcellularLocation>
    <subcellularLocation>
        <location evidence="1">Cell membrane</location>
        <topology evidence="1">Multi-pass membrane protein</topology>
    </subcellularLocation>
</comment>
<dbReference type="PANTHER" id="PTHR30413:SF10">
    <property type="entry name" value="CAPSULE POLYSACCHARIDE EXPORT INNER-MEMBRANE PROTEIN CTRC"/>
    <property type="match status" value="1"/>
</dbReference>
<feature type="transmembrane region" description="Helical" evidence="9">
    <location>
        <begin position="216"/>
        <end position="236"/>
    </location>
</feature>
<accession>A0A437MM55</accession>
<dbReference type="EMBL" id="SACL01000001">
    <property type="protein sequence ID" value="RVT98703.1"/>
    <property type="molecule type" value="Genomic_DNA"/>
</dbReference>
<feature type="transmembrane region" description="Helical" evidence="9">
    <location>
        <begin position="186"/>
        <end position="204"/>
    </location>
</feature>
<dbReference type="GO" id="GO:0005886">
    <property type="term" value="C:plasma membrane"/>
    <property type="evidence" value="ECO:0007669"/>
    <property type="project" value="UniProtKB-SubCell"/>
</dbReference>
<keyword evidence="7" id="KW-0625">Polysaccharide transport</keyword>
<evidence type="ECO:0000256" key="3">
    <source>
        <dbReference type="ARBA" id="ARBA00022448"/>
    </source>
</evidence>
<dbReference type="PANTHER" id="PTHR30413">
    <property type="entry name" value="INNER MEMBRANE TRANSPORT PERMEASE"/>
    <property type="match status" value="1"/>
</dbReference>